<dbReference type="GO" id="GO:0004181">
    <property type="term" value="F:metallocarboxypeptidase activity"/>
    <property type="evidence" value="ECO:0007669"/>
    <property type="project" value="InterPro"/>
</dbReference>
<evidence type="ECO:0000259" key="14">
    <source>
        <dbReference type="PROSITE" id="PS52035"/>
    </source>
</evidence>
<comment type="cofactor">
    <cofactor evidence="1">
        <name>Zn(2+)</name>
        <dbReference type="ChEBI" id="CHEBI:29105"/>
    </cofactor>
</comment>
<dbReference type="SUPFAM" id="SSF53187">
    <property type="entry name" value="Zn-dependent exopeptidases"/>
    <property type="match status" value="1"/>
</dbReference>
<evidence type="ECO:0000256" key="9">
    <source>
        <dbReference type="ARBA" id="ARBA00025210"/>
    </source>
</evidence>
<dbReference type="PANTHER" id="PTHR11705">
    <property type="entry name" value="PROTEASE FAMILY M14 CARBOXYPEPTIDASE A,B"/>
    <property type="match status" value="1"/>
</dbReference>
<evidence type="ECO:0000313" key="16">
    <source>
        <dbReference type="Proteomes" id="UP000002866"/>
    </source>
</evidence>
<evidence type="ECO:0000256" key="4">
    <source>
        <dbReference type="ARBA" id="ARBA00022525"/>
    </source>
</evidence>
<evidence type="ECO:0000256" key="12">
    <source>
        <dbReference type="PROSITE-ProRule" id="PRU01379"/>
    </source>
</evidence>
<evidence type="ECO:0000256" key="2">
    <source>
        <dbReference type="ARBA" id="ARBA00004613"/>
    </source>
</evidence>
<evidence type="ECO:0000256" key="10">
    <source>
        <dbReference type="ARBA" id="ARBA00026187"/>
    </source>
</evidence>
<dbReference type="Gene3D" id="3.40.630.10">
    <property type="entry name" value="Zn peptidases"/>
    <property type="match status" value="1"/>
</dbReference>
<feature type="signal peptide" evidence="13">
    <location>
        <begin position="1"/>
        <end position="22"/>
    </location>
</feature>
<evidence type="ECO:0000256" key="5">
    <source>
        <dbReference type="ARBA" id="ARBA00022723"/>
    </source>
</evidence>
<dbReference type="GO" id="GO:0008270">
    <property type="term" value="F:zinc ion binding"/>
    <property type="evidence" value="ECO:0007669"/>
    <property type="project" value="InterPro"/>
</dbReference>
<dbReference type="eggNOG" id="KOG2650">
    <property type="taxonomic scope" value="Eukaryota"/>
</dbReference>
<comment type="subcellular location">
    <subcellularLocation>
        <location evidence="2">Secreted</location>
    </subcellularLocation>
</comment>
<dbReference type="AlphaFoldDB" id="I2GXU5"/>
<evidence type="ECO:0000256" key="3">
    <source>
        <dbReference type="ARBA" id="ARBA00005988"/>
    </source>
</evidence>
<evidence type="ECO:0000256" key="11">
    <source>
        <dbReference type="ARBA" id="ARBA00026213"/>
    </source>
</evidence>
<dbReference type="CDD" id="cd03860">
    <property type="entry name" value="M14_CP_A-B_like"/>
    <property type="match status" value="1"/>
</dbReference>
<dbReference type="EMBL" id="HE806317">
    <property type="protein sequence ID" value="CCH58947.1"/>
    <property type="molecule type" value="Genomic_DNA"/>
</dbReference>
<dbReference type="PROSITE" id="PS00133">
    <property type="entry name" value="CARBOXYPEPT_ZN_2"/>
    <property type="match status" value="1"/>
</dbReference>
<dbReference type="KEGG" id="tbl:TBLA_0B01040"/>
<dbReference type="InterPro" id="IPR057246">
    <property type="entry name" value="CARBOXYPEPT_ZN_1"/>
</dbReference>
<keyword evidence="16" id="KW-1185">Reference proteome</keyword>
<evidence type="ECO:0000256" key="7">
    <source>
        <dbReference type="ARBA" id="ARBA00022833"/>
    </source>
</evidence>
<keyword evidence="5" id="KW-0479">Metal-binding</keyword>
<protein>
    <recommendedName>
        <fullName evidence="10">Inactive metallocarboxypeptidase ECM14</fullName>
    </recommendedName>
    <alternativeName>
        <fullName evidence="11">Inactive metallocarboxypeptidase ecm14</fullName>
    </alternativeName>
</protein>
<feature type="domain" description="Peptidase M14" evidence="14">
    <location>
        <begin position="125"/>
        <end position="435"/>
    </location>
</feature>
<sequence length="440" mass="51743">MNLLYTTLITLTLLTTIRCTKSYSHYKIIRCSKDFPLQRVDRDDYEIWSKNSKFIDLMVWKNQDFKECDLLIEDLDEAIKESYPKNEDHLQELYLNILNSPSDIDDKNQINFETFKMAPDLFFRNYRPLNVIDLWIRLLNNTFPELVTIERIGRTHEGRPLEAIHISSNNPELNPERKTIVITGGIHSREWVSISSVCYIMYQLLTRYGLKENEKLTRETNYLDSLDFLFIPVFNPDGYEYTWTTDRLWRKNRQLTPIEQCQGIDIDHSFNFHWETGNTSPCNEDYSGIEPMEAMEAYSLNQYLITKKKDYKVYGYIDFHSYSQEILYPYAYSCDSLPRDFENLLELSYGISRAIHLTTKKKYNVVAACEDRGSDILPGMGSGSALDFMYHNRAFWAFQIKLRDNGNYGFLLPAKFIESVGKDAYAAVKYFCEFILNPDL</sequence>
<dbReference type="SMART" id="SM00631">
    <property type="entry name" value="Zn_pept"/>
    <property type="match status" value="1"/>
</dbReference>
<dbReference type="HOGENOM" id="CLU_019326_1_0_1"/>
<dbReference type="PROSITE" id="PS00132">
    <property type="entry name" value="CARBOXYPEPT_ZN_1"/>
    <property type="match status" value="1"/>
</dbReference>
<dbReference type="Pfam" id="PF00246">
    <property type="entry name" value="Peptidase_M14"/>
    <property type="match status" value="1"/>
</dbReference>
<dbReference type="OMA" id="HQHAREH"/>
<dbReference type="GO" id="GO:0006508">
    <property type="term" value="P:proteolysis"/>
    <property type="evidence" value="ECO:0007669"/>
    <property type="project" value="InterPro"/>
</dbReference>
<accession>I2GXU5</accession>
<evidence type="ECO:0000256" key="13">
    <source>
        <dbReference type="SAM" id="SignalP"/>
    </source>
</evidence>
<keyword evidence="4" id="KW-0964">Secreted</keyword>
<evidence type="ECO:0000256" key="6">
    <source>
        <dbReference type="ARBA" id="ARBA00022729"/>
    </source>
</evidence>
<evidence type="ECO:0000313" key="15">
    <source>
        <dbReference type="EMBL" id="CCH58947.1"/>
    </source>
</evidence>
<dbReference type="FunCoup" id="I2GXU5">
    <property type="interactions" value="876"/>
</dbReference>
<feature type="chain" id="PRO_5003660281" description="Inactive metallocarboxypeptidase ECM14" evidence="13">
    <location>
        <begin position="23"/>
        <end position="440"/>
    </location>
</feature>
<gene>
    <name evidence="15" type="primary">TBLA0B01040</name>
    <name evidence="15" type="ORF">TBLA_0B01040</name>
</gene>
<dbReference type="InParanoid" id="I2GXU5"/>
<comment type="similarity">
    <text evidence="3 12">Belongs to the peptidase M14 family.</text>
</comment>
<dbReference type="PROSITE" id="PS52035">
    <property type="entry name" value="PEPTIDASE_M14"/>
    <property type="match status" value="1"/>
</dbReference>
<dbReference type="Proteomes" id="UP000002866">
    <property type="component" value="Chromosome 2"/>
</dbReference>
<dbReference type="PANTHER" id="PTHR11705:SF147">
    <property type="entry name" value="INACTIVE METALLOCARBOXYPEPTIDASE ECM14"/>
    <property type="match status" value="1"/>
</dbReference>
<dbReference type="GO" id="GO:0005576">
    <property type="term" value="C:extracellular region"/>
    <property type="evidence" value="ECO:0007669"/>
    <property type="project" value="UniProtKB-SubCell"/>
</dbReference>
<proteinExistence type="inferred from homology"/>
<comment type="function">
    <text evidence="9">Inactive carboxypeptidase that may play a role in cell wall organization and biogenesis.</text>
</comment>
<dbReference type="InterPro" id="IPR057247">
    <property type="entry name" value="CARBOXYPEPT_ZN_2"/>
</dbReference>
<dbReference type="InterPro" id="IPR000834">
    <property type="entry name" value="Peptidase_M14"/>
</dbReference>
<keyword evidence="7" id="KW-0862">Zinc</keyword>
<evidence type="ECO:0000256" key="1">
    <source>
        <dbReference type="ARBA" id="ARBA00001947"/>
    </source>
</evidence>
<dbReference type="OrthoDB" id="3626597at2759"/>
<organism evidence="15 16">
    <name type="scientific">Henningerozyma blattae (strain ATCC 34711 / CBS 6284 / DSM 70876 / NBRC 10599 / NRRL Y-10934 / UCD 77-7)</name>
    <name type="common">Yeast</name>
    <name type="synonym">Tetrapisispora blattae</name>
    <dbReference type="NCBI Taxonomy" id="1071380"/>
    <lineage>
        <taxon>Eukaryota</taxon>
        <taxon>Fungi</taxon>
        <taxon>Dikarya</taxon>
        <taxon>Ascomycota</taxon>
        <taxon>Saccharomycotina</taxon>
        <taxon>Saccharomycetes</taxon>
        <taxon>Saccharomycetales</taxon>
        <taxon>Saccharomycetaceae</taxon>
        <taxon>Henningerozyma</taxon>
    </lineage>
</organism>
<dbReference type="PRINTS" id="PR00765">
    <property type="entry name" value="CRBOXYPTASEA"/>
</dbReference>
<name>I2GXU5_HENB6</name>
<keyword evidence="8" id="KW-1015">Disulfide bond</keyword>
<evidence type="ECO:0000256" key="8">
    <source>
        <dbReference type="ARBA" id="ARBA00023157"/>
    </source>
</evidence>
<dbReference type="STRING" id="1071380.I2GXU5"/>
<reference evidence="15 16" key="1">
    <citation type="journal article" date="2011" name="Proc. Natl. Acad. Sci. U.S.A.">
        <title>Evolutionary erosion of yeast sex chromosomes by mating-type switching accidents.</title>
        <authorList>
            <person name="Gordon J.L."/>
            <person name="Armisen D."/>
            <person name="Proux-Wera E."/>
            <person name="Oheigeartaigh S.S."/>
            <person name="Byrne K.P."/>
            <person name="Wolfe K.H."/>
        </authorList>
    </citation>
    <scope>NUCLEOTIDE SEQUENCE [LARGE SCALE GENOMIC DNA]</scope>
    <source>
        <strain evidence="16">ATCC 34711 / CBS 6284 / DSM 70876 / NBRC 10599 / NRRL Y-10934 / UCD 77-7</strain>
    </source>
</reference>
<keyword evidence="6 13" id="KW-0732">Signal</keyword>
<comment type="caution">
    <text evidence="12">Lacks conserved residue(s) required for the propagation of feature annotation.</text>
</comment>
<dbReference type="RefSeq" id="XP_004178466.1">
    <property type="nucleotide sequence ID" value="XM_004178418.1"/>
</dbReference>
<dbReference type="GeneID" id="14493845"/>
<dbReference type="FunFam" id="3.40.630.10:FF:000060">
    <property type="entry name" value="Putative metallocarboxypeptidase ecm14"/>
    <property type="match status" value="1"/>
</dbReference>